<gene>
    <name evidence="2" type="ORF">B4N89_07705</name>
</gene>
<dbReference type="Proteomes" id="UP000190037">
    <property type="component" value="Unassembled WGS sequence"/>
</dbReference>
<dbReference type="InterPro" id="IPR009081">
    <property type="entry name" value="PP-bd_ACP"/>
</dbReference>
<dbReference type="Pfam" id="PF00550">
    <property type="entry name" value="PP-binding"/>
    <property type="match status" value="1"/>
</dbReference>
<dbReference type="OrthoDB" id="3785691at2"/>
<dbReference type="eggNOG" id="COG0236">
    <property type="taxonomic scope" value="Bacteria"/>
</dbReference>
<dbReference type="PROSITE" id="PS50075">
    <property type="entry name" value="CARRIER"/>
    <property type="match status" value="1"/>
</dbReference>
<dbReference type="SUPFAM" id="SSF47336">
    <property type="entry name" value="ACP-like"/>
    <property type="match status" value="1"/>
</dbReference>
<name>A0A1T3NVH0_9ACTN</name>
<reference evidence="2 3" key="1">
    <citation type="submission" date="2017-03" db="EMBL/GenBank/DDBJ databases">
        <title>Draft genome sequence of Streptomyces scabrisporus NF3, endophyte isolated from Amphipterygium adstringens.</title>
        <authorList>
            <person name="Vazquez M."/>
            <person name="Ceapa C.D."/>
            <person name="Rodriguez Luna D."/>
            <person name="Sanchez Esquivel S."/>
        </authorList>
    </citation>
    <scope>NUCLEOTIDE SEQUENCE [LARGE SCALE GENOMIC DNA]</scope>
    <source>
        <strain evidence="2 3">NF3</strain>
    </source>
</reference>
<dbReference type="EMBL" id="MWQN01000001">
    <property type="protein sequence ID" value="OPC80849.1"/>
    <property type="molecule type" value="Genomic_DNA"/>
</dbReference>
<sequence length="104" mass="11117">MSADPHADRILAEVAGMLAEIVGEELLIAAEITPDSGFDDDLALESIEFVALAGRLQERYGDRVDFIAFLADLEIEEIMAMTVGRLVEHIAACTRAEAVGGAGR</sequence>
<dbReference type="Gene3D" id="1.10.1200.10">
    <property type="entry name" value="ACP-like"/>
    <property type="match status" value="1"/>
</dbReference>
<organism evidence="2 3">
    <name type="scientific">Embleya scabrispora</name>
    <dbReference type="NCBI Taxonomy" id="159449"/>
    <lineage>
        <taxon>Bacteria</taxon>
        <taxon>Bacillati</taxon>
        <taxon>Actinomycetota</taxon>
        <taxon>Actinomycetes</taxon>
        <taxon>Kitasatosporales</taxon>
        <taxon>Streptomycetaceae</taxon>
        <taxon>Embleya</taxon>
    </lineage>
</organism>
<evidence type="ECO:0000313" key="2">
    <source>
        <dbReference type="EMBL" id="OPC80849.1"/>
    </source>
</evidence>
<evidence type="ECO:0000313" key="3">
    <source>
        <dbReference type="Proteomes" id="UP000190037"/>
    </source>
</evidence>
<evidence type="ECO:0000259" key="1">
    <source>
        <dbReference type="PROSITE" id="PS50075"/>
    </source>
</evidence>
<accession>A0A1T3NVH0</accession>
<protein>
    <recommendedName>
        <fullName evidence="1">Carrier domain-containing protein</fullName>
    </recommendedName>
</protein>
<feature type="domain" description="Carrier" evidence="1">
    <location>
        <begin position="1"/>
        <end position="94"/>
    </location>
</feature>
<dbReference type="RefSeq" id="WP_078975139.1">
    <property type="nucleotide sequence ID" value="NZ_MWQN01000001.1"/>
</dbReference>
<dbReference type="STRING" id="159449.B4N89_07705"/>
<keyword evidence="3" id="KW-1185">Reference proteome</keyword>
<dbReference type="AlphaFoldDB" id="A0A1T3NVH0"/>
<proteinExistence type="predicted"/>
<comment type="caution">
    <text evidence="2">The sequence shown here is derived from an EMBL/GenBank/DDBJ whole genome shotgun (WGS) entry which is preliminary data.</text>
</comment>
<dbReference type="InterPro" id="IPR036736">
    <property type="entry name" value="ACP-like_sf"/>
</dbReference>